<dbReference type="Proteomes" id="UP000537862">
    <property type="component" value="Unassembled WGS sequence"/>
</dbReference>
<reference evidence="1 2" key="1">
    <citation type="submission" date="2020-05" db="EMBL/GenBank/DDBJ databases">
        <authorList>
            <person name="Niu N."/>
        </authorList>
    </citation>
    <scope>NUCLEOTIDE SEQUENCE [LARGE SCALE GENOMIC DNA]</scope>
    <source>
        <strain evidence="1 2">3340-03</strain>
    </source>
</reference>
<gene>
    <name evidence="1" type="ORF">HKX39_09440</name>
</gene>
<dbReference type="InterPro" id="IPR009858">
    <property type="entry name" value="DUF1415"/>
</dbReference>
<accession>A0A849P5J8</accession>
<protein>
    <submittedName>
        <fullName evidence="1">DUF1415 domain-containing protein</fullName>
    </submittedName>
</protein>
<evidence type="ECO:0000313" key="2">
    <source>
        <dbReference type="Proteomes" id="UP000537862"/>
    </source>
</evidence>
<evidence type="ECO:0000313" key="1">
    <source>
        <dbReference type="EMBL" id="NOL52386.1"/>
    </source>
</evidence>
<comment type="caution">
    <text evidence="1">The sequence shown here is derived from an EMBL/GenBank/DDBJ whole genome shotgun (WGS) entry which is preliminary data.</text>
</comment>
<organism evidence="1 2">
    <name type="scientific">Pelistega suis</name>
    <dbReference type="NCBI Taxonomy" id="1631957"/>
    <lineage>
        <taxon>Bacteria</taxon>
        <taxon>Pseudomonadati</taxon>
        <taxon>Pseudomonadota</taxon>
        <taxon>Betaproteobacteria</taxon>
        <taxon>Burkholderiales</taxon>
        <taxon>Alcaligenaceae</taxon>
        <taxon>Pelistega</taxon>
    </lineage>
</organism>
<name>A0A849P5J8_9BURK</name>
<dbReference type="Pfam" id="PF07209">
    <property type="entry name" value="DUF1415"/>
    <property type="match status" value="1"/>
</dbReference>
<keyword evidence="2" id="KW-1185">Reference proteome</keyword>
<sequence>MVIGLNLCPFAKSVYIKNQVRIVVYEGEEDELLGCIESELLYLQKTPDTEIDTTLVVVPHLLKDYYDFNDFLIYTDALIEEMGLEGEIQIADFHPDYQFAGTQKEDIENYTNRSPYPIFHLLRESSIDRAVEQFPDAAEIFERNISKMQTLGREKLKSLLSAGS</sequence>
<proteinExistence type="predicted"/>
<dbReference type="EMBL" id="JABGBN010000009">
    <property type="protein sequence ID" value="NOL52386.1"/>
    <property type="molecule type" value="Genomic_DNA"/>
</dbReference>
<dbReference type="AlphaFoldDB" id="A0A849P5J8"/>